<feature type="transmembrane region" description="Helical" evidence="1">
    <location>
        <begin position="56"/>
        <end position="77"/>
    </location>
</feature>
<gene>
    <name evidence="2" type="ORF">FOB69_03945</name>
</gene>
<evidence type="ECO:0000313" key="3">
    <source>
        <dbReference type="Proteomes" id="UP000509636"/>
    </source>
</evidence>
<dbReference type="RefSeq" id="WP_077700052.1">
    <property type="nucleotide sequence ID" value="NZ_FBVH01000012.1"/>
</dbReference>
<dbReference type="Proteomes" id="UP000509636">
    <property type="component" value="Chromosome"/>
</dbReference>
<evidence type="ECO:0000256" key="1">
    <source>
        <dbReference type="SAM" id="Phobius"/>
    </source>
</evidence>
<proteinExistence type="predicted"/>
<name>A0A6N0I292_STAHO</name>
<feature type="transmembrane region" description="Helical" evidence="1">
    <location>
        <begin position="97"/>
        <end position="123"/>
    </location>
</feature>
<organism evidence="2 3">
    <name type="scientific">Staphylococcus hominis</name>
    <dbReference type="NCBI Taxonomy" id="1290"/>
    <lineage>
        <taxon>Bacteria</taxon>
        <taxon>Bacillati</taxon>
        <taxon>Bacillota</taxon>
        <taxon>Bacilli</taxon>
        <taxon>Bacillales</taxon>
        <taxon>Staphylococcaceae</taxon>
        <taxon>Staphylococcus</taxon>
    </lineage>
</organism>
<keyword evidence="1" id="KW-0812">Transmembrane</keyword>
<accession>A0A6N0I292</accession>
<dbReference type="Pfam" id="PF07099">
    <property type="entry name" value="DUF1361"/>
    <property type="match status" value="1"/>
</dbReference>
<dbReference type="AlphaFoldDB" id="A0A6N0I292"/>
<keyword evidence="1" id="KW-0472">Membrane</keyword>
<reference evidence="2 3" key="1">
    <citation type="submission" date="2019-09" db="EMBL/GenBank/DDBJ databases">
        <title>FDA dAtabase for Regulatory Grade micrObial Sequences (FDA-ARGOS): Supporting development and validation of Infectious Disease Dx tests.</title>
        <authorList>
            <person name="Sciortino C."/>
            <person name="Tallon L."/>
            <person name="Sadzewicz L."/>
            <person name="Vavikolanu K."/>
            <person name="Mehta A."/>
            <person name="Aluvathingal J."/>
            <person name="Nadendla S."/>
            <person name="Nandy P."/>
            <person name="Geyer C."/>
            <person name="Yan Y."/>
            <person name="Sichtig H."/>
        </authorList>
    </citation>
    <scope>NUCLEOTIDE SEQUENCE [LARGE SCALE GENOMIC DNA]</scope>
    <source>
        <strain evidence="2 3">FDAARGOS_661</strain>
    </source>
</reference>
<feature type="transmembrane region" description="Helical" evidence="1">
    <location>
        <begin position="180"/>
        <end position="198"/>
    </location>
</feature>
<dbReference type="EMBL" id="CP054550">
    <property type="protein sequence ID" value="QKQ28730.1"/>
    <property type="molecule type" value="Genomic_DNA"/>
</dbReference>
<dbReference type="InterPro" id="IPR009793">
    <property type="entry name" value="DUF1361"/>
</dbReference>
<protein>
    <submittedName>
        <fullName evidence="2">DUF1361 domain-containing protein</fullName>
    </submittedName>
</protein>
<sequence length="205" mass="24226">MAPRYIARIYFIVLFIISLFVPRILNFMTLNLFLAYIPLELCLLLKLFKPKETKEWPLFIIFALIFILLVPNTFYMVTDLIHLNNFKFNFLVSLNLIEWFAFAYLLAGVFFAIYCMIFIFISLEHFTSNIWLNRCLVLSLMFLNGIGIYVGRFLRFHTVYLITRPLTITHQVFDAIDLKSVIFIMLMVLLQAILILFVKGVRLIK</sequence>
<feature type="transmembrane region" description="Helical" evidence="1">
    <location>
        <begin position="135"/>
        <end position="154"/>
    </location>
</feature>
<evidence type="ECO:0000313" key="2">
    <source>
        <dbReference type="EMBL" id="QKQ28730.1"/>
    </source>
</evidence>
<feature type="transmembrane region" description="Helical" evidence="1">
    <location>
        <begin position="7"/>
        <end position="25"/>
    </location>
</feature>
<keyword evidence="1" id="KW-1133">Transmembrane helix</keyword>